<name>A0A367GQ85_9SPHI</name>
<sequence length="185" mass="21535">MLDVYQAYLDNTMDIYTTIEEKYLRAVDELNYGESPQGLRLLNEIIASDNRYARAHYQLGMIYYYQIKDYQTAGYHYKTCAELEPLFPDVYYHYMHLAVFLNMERLVNHIKAKALTIPGADTSGIYELSGLYLERQKNWESAIAEYRRALIEATDDVKSERIQEAINRAAGKAKQMLACNYQLIA</sequence>
<dbReference type="Proteomes" id="UP000253209">
    <property type="component" value="Unassembled WGS sequence"/>
</dbReference>
<dbReference type="OrthoDB" id="791132at2"/>
<reference evidence="1 2" key="1">
    <citation type="submission" date="2018-05" db="EMBL/GenBank/DDBJ databases">
        <title>Mucilaginibacter hurinus sp. nov., isolated from briquette warehouse soil.</title>
        <authorList>
            <person name="Choi L."/>
        </authorList>
    </citation>
    <scope>NUCLEOTIDE SEQUENCE [LARGE SCALE GENOMIC DNA]</scope>
    <source>
        <strain evidence="1 2">ZR32</strain>
    </source>
</reference>
<protein>
    <recommendedName>
        <fullName evidence="3">Tetratricopeptide repeat protein</fullName>
    </recommendedName>
</protein>
<evidence type="ECO:0008006" key="3">
    <source>
        <dbReference type="Google" id="ProtNLM"/>
    </source>
</evidence>
<dbReference type="Gene3D" id="1.25.40.10">
    <property type="entry name" value="Tetratricopeptide repeat domain"/>
    <property type="match status" value="1"/>
</dbReference>
<proteinExistence type="predicted"/>
<dbReference type="SUPFAM" id="SSF48452">
    <property type="entry name" value="TPR-like"/>
    <property type="match status" value="1"/>
</dbReference>
<keyword evidence="2" id="KW-1185">Reference proteome</keyword>
<gene>
    <name evidence="1" type="ORF">DJ568_08650</name>
</gene>
<evidence type="ECO:0000313" key="1">
    <source>
        <dbReference type="EMBL" id="RCH55245.1"/>
    </source>
</evidence>
<organism evidence="1 2">
    <name type="scientific">Mucilaginibacter hurinus</name>
    <dbReference type="NCBI Taxonomy" id="2201324"/>
    <lineage>
        <taxon>Bacteria</taxon>
        <taxon>Pseudomonadati</taxon>
        <taxon>Bacteroidota</taxon>
        <taxon>Sphingobacteriia</taxon>
        <taxon>Sphingobacteriales</taxon>
        <taxon>Sphingobacteriaceae</taxon>
        <taxon>Mucilaginibacter</taxon>
    </lineage>
</organism>
<comment type="caution">
    <text evidence="1">The sequence shown here is derived from an EMBL/GenBank/DDBJ whole genome shotgun (WGS) entry which is preliminary data.</text>
</comment>
<accession>A0A367GQ85</accession>
<dbReference type="InterPro" id="IPR011990">
    <property type="entry name" value="TPR-like_helical_dom_sf"/>
</dbReference>
<dbReference type="RefSeq" id="WP_114004867.1">
    <property type="nucleotide sequence ID" value="NZ_QGDC01000004.1"/>
</dbReference>
<evidence type="ECO:0000313" key="2">
    <source>
        <dbReference type="Proteomes" id="UP000253209"/>
    </source>
</evidence>
<dbReference type="AlphaFoldDB" id="A0A367GQ85"/>
<dbReference type="EMBL" id="QGDC01000004">
    <property type="protein sequence ID" value="RCH55245.1"/>
    <property type="molecule type" value="Genomic_DNA"/>
</dbReference>